<dbReference type="PANTHER" id="PTHR43757:SF15">
    <property type="entry name" value="PYRUVATE DEHYDROGENASE PHOSPHATASE REGULATORY SUBUNIT, MITOCHONDRIAL-LIKE"/>
    <property type="match status" value="1"/>
</dbReference>
<dbReference type="SUPFAM" id="SSF54373">
    <property type="entry name" value="FAD-linked reductases, C-terminal domain"/>
    <property type="match status" value="1"/>
</dbReference>
<keyword evidence="8" id="KW-1185">Reference proteome</keyword>
<comment type="similarity">
    <text evidence="1">Belongs to the GcvT family.</text>
</comment>
<dbReference type="InterPro" id="IPR006076">
    <property type="entry name" value="FAD-dep_OxRdtase"/>
</dbReference>
<evidence type="ECO:0000259" key="6">
    <source>
        <dbReference type="Pfam" id="PF16350"/>
    </source>
</evidence>
<protein>
    <submittedName>
        <fullName evidence="7">FAD-dependent oxidoreductase</fullName>
    </submittedName>
</protein>
<feature type="domain" description="FAD dependent oxidoreductase" evidence="3">
    <location>
        <begin position="11"/>
        <end position="368"/>
    </location>
</feature>
<evidence type="ECO:0000256" key="1">
    <source>
        <dbReference type="ARBA" id="ARBA00008609"/>
    </source>
</evidence>
<dbReference type="Gene3D" id="2.40.30.110">
    <property type="entry name" value="Aminomethyltransferase beta-barrel domains"/>
    <property type="match status" value="1"/>
</dbReference>
<keyword evidence="2" id="KW-0560">Oxidoreductase</keyword>
<dbReference type="Gene3D" id="3.30.70.1400">
    <property type="entry name" value="Aminomethyltransferase beta-barrel domains"/>
    <property type="match status" value="1"/>
</dbReference>
<dbReference type="Pfam" id="PF16350">
    <property type="entry name" value="FAO_M"/>
    <property type="match status" value="1"/>
</dbReference>
<dbReference type="InterPro" id="IPR028896">
    <property type="entry name" value="GcvT/YgfZ/DmdA"/>
</dbReference>
<dbReference type="InterPro" id="IPR013977">
    <property type="entry name" value="GcvT_C"/>
</dbReference>
<feature type="domain" description="FAD dependent oxidoreductase central" evidence="6">
    <location>
        <begin position="371"/>
        <end position="426"/>
    </location>
</feature>
<dbReference type="Pfam" id="PF08669">
    <property type="entry name" value="GCV_T_C"/>
    <property type="match status" value="1"/>
</dbReference>
<dbReference type="InterPro" id="IPR036188">
    <property type="entry name" value="FAD/NAD-bd_sf"/>
</dbReference>
<proteinExistence type="inferred from homology"/>
<dbReference type="Proteomes" id="UP001064087">
    <property type="component" value="Chromosome"/>
</dbReference>
<name>A0ABY6DFL7_9RHOB</name>
<dbReference type="InterPro" id="IPR032503">
    <property type="entry name" value="FAO_M"/>
</dbReference>
<evidence type="ECO:0000256" key="2">
    <source>
        <dbReference type="ARBA" id="ARBA00023002"/>
    </source>
</evidence>
<gene>
    <name evidence="7" type="ORF">N7U68_06555</name>
</gene>
<sequence length="819" mass="89591">MPANLPSHARTVIIGGGSIGCNTAYHLTKLGHADVVVLEQGQLTSGTTWHAAGLIVAGLLKSESECEIYTHGRDLYARLEQETGLPTGFRDVGYLQIATNDERTHEMRRAAPFMRRYGINCYEVSPREAQDLFPVGDLNNVKSAFYIPEDGRANPVDVTMSLGKGARMGGAQIFEGVRVTEITAKNGTATGICTQDGQAITCENIVICGGMWSRQLGAKAGINLPLQAAEHYYLITEAIPGLPRDLPVLEDPSTYTYYREEMGGMMLGLFEPGAAAWKLDGIPDDFQFGEIEPDWDRVTPDLEKAYSRVPDMMTHGVKKLFCGPESFTPDLAPLVGPTPELRNAWVACGMNSLGILNGAGTGMVLAHWIVDGLPPVDVTGINVNRFGKSEATPAFRRDRTPEQLGMLFGQHWPDESPKTARNVKRSVLHDRLAAAGAYFAEGHGWEMPDWFAPTPGQAKIENHSWFRQHWWDWHAGEHRAAREDVIVMDMSTMSCFAVEGPHACALLSRLSCNEVDVAPGRVVYTAWVNEAGGFEADLTVTRLTRDKFMVVVGENSHGHTEMRLRRHIAEDEFVVITDVTAARSQINVHGPKSRELLSRVSGADLGNDAFPFMTAREIDVGYAVVLAMRVTFVGELGWELHVPATQAVQTYDLITDAGHDLGLRNAGMQTLNSLRLEKAYRDFGLDVDNTDNPIEAGLGFAVKLDKPGGFIGRDALAAIKARGVPHARMLQFLLRDPEPLLYGNELIYLDGREVGYIQVGGYGHTLGGAVGLGFAELDAPLTAARVEAGHWQIDIAGQRYAATASLRPLYDPDMTKIKV</sequence>
<dbReference type="Gene3D" id="3.50.50.60">
    <property type="entry name" value="FAD/NAD(P)-binding domain"/>
    <property type="match status" value="1"/>
</dbReference>
<dbReference type="SUPFAM" id="SSF103025">
    <property type="entry name" value="Folate-binding domain"/>
    <property type="match status" value="1"/>
</dbReference>
<evidence type="ECO:0000259" key="3">
    <source>
        <dbReference type="Pfam" id="PF01266"/>
    </source>
</evidence>
<dbReference type="Gene3D" id="3.30.9.10">
    <property type="entry name" value="D-Amino Acid Oxidase, subunit A, domain 2"/>
    <property type="match status" value="1"/>
</dbReference>
<dbReference type="EMBL" id="CP106738">
    <property type="protein sequence ID" value="UXX84300.1"/>
    <property type="molecule type" value="Genomic_DNA"/>
</dbReference>
<evidence type="ECO:0000259" key="4">
    <source>
        <dbReference type="Pfam" id="PF01571"/>
    </source>
</evidence>
<dbReference type="PANTHER" id="PTHR43757">
    <property type="entry name" value="AMINOMETHYLTRANSFERASE"/>
    <property type="match status" value="1"/>
</dbReference>
<dbReference type="RefSeq" id="WP_263048623.1">
    <property type="nucleotide sequence ID" value="NZ_CP106738.1"/>
</dbReference>
<evidence type="ECO:0000313" key="8">
    <source>
        <dbReference type="Proteomes" id="UP001064087"/>
    </source>
</evidence>
<feature type="domain" description="Aminomethyltransferase C-terminal" evidence="5">
    <location>
        <begin position="728"/>
        <end position="811"/>
    </location>
</feature>
<dbReference type="InterPro" id="IPR029043">
    <property type="entry name" value="GcvT/YgfZ_C"/>
</dbReference>
<evidence type="ECO:0000259" key="5">
    <source>
        <dbReference type="Pfam" id="PF08669"/>
    </source>
</evidence>
<accession>A0ABY6DFL7</accession>
<dbReference type="InterPro" id="IPR006222">
    <property type="entry name" value="GCVT_N"/>
</dbReference>
<evidence type="ECO:0000313" key="7">
    <source>
        <dbReference type="EMBL" id="UXX84300.1"/>
    </source>
</evidence>
<reference evidence="7" key="1">
    <citation type="submission" date="2022-10" db="EMBL/GenBank/DDBJ databases">
        <title>Roseovarius pelagicus sp. nov., isolated from Arctic seawater.</title>
        <authorList>
            <person name="Hong Y.W."/>
            <person name="Hwang C.Y."/>
        </authorList>
    </citation>
    <scope>NUCLEOTIDE SEQUENCE</scope>
    <source>
        <strain evidence="7">HL-MP18</strain>
    </source>
</reference>
<dbReference type="InterPro" id="IPR027266">
    <property type="entry name" value="TrmE/GcvT-like"/>
</dbReference>
<dbReference type="Pfam" id="PF01571">
    <property type="entry name" value="GCV_T"/>
    <property type="match status" value="1"/>
</dbReference>
<dbReference type="Gene3D" id="3.30.1360.120">
    <property type="entry name" value="Probable tRNA modification gtpase trme, domain 1"/>
    <property type="match status" value="1"/>
</dbReference>
<dbReference type="SUPFAM" id="SSF51905">
    <property type="entry name" value="FAD/NAD(P)-binding domain"/>
    <property type="match status" value="1"/>
</dbReference>
<dbReference type="SUPFAM" id="SSF101790">
    <property type="entry name" value="Aminomethyltransferase beta-barrel domain"/>
    <property type="match status" value="1"/>
</dbReference>
<feature type="domain" description="GCVT N-terminal" evidence="4">
    <location>
        <begin position="428"/>
        <end position="706"/>
    </location>
</feature>
<organism evidence="7 8">
    <name type="scientific">Roseovarius pelagicus</name>
    <dbReference type="NCBI Taxonomy" id="2980108"/>
    <lineage>
        <taxon>Bacteria</taxon>
        <taxon>Pseudomonadati</taxon>
        <taxon>Pseudomonadota</taxon>
        <taxon>Alphaproteobacteria</taxon>
        <taxon>Rhodobacterales</taxon>
        <taxon>Roseobacteraceae</taxon>
        <taxon>Roseovarius</taxon>
    </lineage>
</organism>
<dbReference type="Pfam" id="PF01266">
    <property type="entry name" value="DAO"/>
    <property type="match status" value="1"/>
</dbReference>